<evidence type="ECO:0000313" key="2">
    <source>
        <dbReference type="Proteomes" id="UP000594008"/>
    </source>
</evidence>
<protein>
    <submittedName>
        <fullName evidence="1">Uncharacterized protein</fullName>
    </submittedName>
</protein>
<dbReference type="EMBL" id="CP063374">
    <property type="protein sequence ID" value="QOV45120.1"/>
    <property type="molecule type" value="Genomic_DNA"/>
</dbReference>
<gene>
    <name evidence="1" type="ORF">IPT68_03820</name>
</gene>
<sequence length="75" mass="7714">MKASVVHSFGGPLLIADRSPAAPAVPGRAFASVHAGMRSGGKLVMVAFPAPRTVRFPAPAQVADGRIRACVVFES</sequence>
<name>A0A7M2T8Y5_STRCW</name>
<dbReference type="RefSeq" id="WP_189701941.1">
    <property type="nucleotide sequence ID" value="NZ_BMTA01000034.1"/>
</dbReference>
<dbReference type="KEGG" id="schf:IPT68_03820"/>
<accession>A0A7M2T8Y5</accession>
<reference evidence="1 2" key="1">
    <citation type="submission" date="2020-10" db="EMBL/GenBank/DDBJ databases">
        <title>Streptomyces chromofuscus complate genome analysis.</title>
        <authorList>
            <person name="Anwar N."/>
        </authorList>
    </citation>
    <scope>NUCLEOTIDE SEQUENCE [LARGE SCALE GENOMIC DNA]</scope>
    <source>
        <strain evidence="1 2">DSM 40273</strain>
    </source>
</reference>
<organism evidence="1 2">
    <name type="scientific">Streptomyces chromofuscus</name>
    <dbReference type="NCBI Taxonomy" id="42881"/>
    <lineage>
        <taxon>Bacteria</taxon>
        <taxon>Bacillati</taxon>
        <taxon>Actinomycetota</taxon>
        <taxon>Actinomycetes</taxon>
        <taxon>Kitasatosporales</taxon>
        <taxon>Streptomycetaceae</taxon>
        <taxon>Streptomyces</taxon>
    </lineage>
</organism>
<keyword evidence="2" id="KW-1185">Reference proteome</keyword>
<dbReference type="AlphaFoldDB" id="A0A7M2T8Y5"/>
<dbReference type="Proteomes" id="UP000594008">
    <property type="component" value="Chromosome"/>
</dbReference>
<evidence type="ECO:0000313" key="1">
    <source>
        <dbReference type="EMBL" id="QOV45120.1"/>
    </source>
</evidence>
<proteinExistence type="predicted"/>